<sequence>MSSYHLVYGKSCYLPVEIEHRAYWSIKQFNLAMDEAGGQRKLQLQELEEIQNDAYENLKIYKKNAKSFRDGTISRKESTIGQKVLLFHFKLKLFPGKLRFRWIGPFIVTNIYPHGVMKIKSPTTHKVFKVNGHRFKPFYEDLQAPAIDKI</sequence>
<feature type="coiled-coil region" evidence="1">
    <location>
        <begin position="33"/>
        <end position="64"/>
    </location>
</feature>
<reference evidence="2" key="2">
    <citation type="journal article" date="2024" name="Plant">
        <title>Genomic evolution and insights into agronomic trait innovations of Sesamum species.</title>
        <authorList>
            <person name="Miao H."/>
            <person name="Wang L."/>
            <person name="Qu L."/>
            <person name="Liu H."/>
            <person name="Sun Y."/>
            <person name="Le M."/>
            <person name="Wang Q."/>
            <person name="Wei S."/>
            <person name="Zheng Y."/>
            <person name="Lin W."/>
            <person name="Duan Y."/>
            <person name="Cao H."/>
            <person name="Xiong S."/>
            <person name="Wang X."/>
            <person name="Wei L."/>
            <person name="Li C."/>
            <person name="Ma Q."/>
            <person name="Ju M."/>
            <person name="Zhao R."/>
            <person name="Li G."/>
            <person name="Mu C."/>
            <person name="Tian Q."/>
            <person name="Mei H."/>
            <person name="Zhang T."/>
            <person name="Gao T."/>
            <person name="Zhang H."/>
        </authorList>
    </citation>
    <scope>NUCLEOTIDE SEQUENCE</scope>
    <source>
        <strain evidence="2">KEN1</strain>
    </source>
</reference>
<protein>
    <submittedName>
        <fullName evidence="2">Uncharacterized protein</fullName>
    </submittedName>
</protein>
<evidence type="ECO:0000313" key="2">
    <source>
        <dbReference type="EMBL" id="KAL0461097.1"/>
    </source>
</evidence>
<evidence type="ECO:0000256" key="1">
    <source>
        <dbReference type="SAM" id="Coils"/>
    </source>
</evidence>
<accession>A0AAW2Y5M0</accession>
<reference evidence="2" key="1">
    <citation type="submission" date="2020-06" db="EMBL/GenBank/DDBJ databases">
        <authorList>
            <person name="Li T."/>
            <person name="Hu X."/>
            <person name="Zhang T."/>
            <person name="Song X."/>
            <person name="Zhang H."/>
            <person name="Dai N."/>
            <person name="Sheng W."/>
            <person name="Hou X."/>
            <person name="Wei L."/>
        </authorList>
    </citation>
    <scope>NUCLEOTIDE SEQUENCE</scope>
    <source>
        <strain evidence="2">KEN1</strain>
        <tissue evidence="2">Leaf</tissue>
    </source>
</reference>
<gene>
    <name evidence="2" type="ORF">Slati_0736900</name>
</gene>
<keyword evidence="1" id="KW-0175">Coiled coil</keyword>
<name>A0AAW2Y5M0_9LAMI</name>
<dbReference type="AlphaFoldDB" id="A0AAW2Y5M0"/>
<proteinExistence type="predicted"/>
<organism evidence="2">
    <name type="scientific">Sesamum latifolium</name>
    <dbReference type="NCBI Taxonomy" id="2727402"/>
    <lineage>
        <taxon>Eukaryota</taxon>
        <taxon>Viridiplantae</taxon>
        <taxon>Streptophyta</taxon>
        <taxon>Embryophyta</taxon>
        <taxon>Tracheophyta</taxon>
        <taxon>Spermatophyta</taxon>
        <taxon>Magnoliopsida</taxon>
        <taxon>eudicotyledons</taxon>
        <taxon>Gunneridae</taxon>
        <taxon>Pentapetalae</taxon>
        <taxon>asterids</taxon>
        <taxon>lamiids</taxon>
        <taxon>Lamiales</taxon>
        <taxon>Pedaliaceae</taxon>
        <taxon>Sesamum</taxon>
    </lineage>
</organism>
<dbReference type="EMBL" id="JACGWN010000002">
    <property type="protein sequence ID" value="KAL0461097.1"/>
    <property type="molecule type" value="Genomic_DNA"/>
</dbReference>
<comment type="caution">
    <text evidence="2">The sequence shown here is derived from an EMBL/GenBank/DDBJ whole genome shotgun (WGS) entry which is preliminary data.</text>
</comment>